<evidence type="ECO:0000256" key="1">
    <source>
        <dbReference type="ARBA" id="ARBA00009964"/>
    </source>
</evidence>
<dbReference type="Proteomes" id="UP001596391">
    <property type="component" value="Unassembled WGS sequence"/>
</dbReference>
<dbReference type="Pfam" id="PF01527">
    <property type="entry name" value="HTH_Tnp_1"/>
    <property type="match status" value="1"/>
</dbReference>
<dbReference type="EMBL" id="JBHSWI010000001">
    <property type="protein sequence ID" value="MFC6647079.1"/>
    <property type="molecule type" value="Genomic_DNA"/>
</dbReference>
<dbReference type="InterPro" id="IPR002514">
    <property type="entry name" value="Transposase_8"/>
</dbReference>
<proteinExistence type="inferred from homology"/>
<comment type="caution">
    <text evidence="2">The sequence shown here is derived from an EMBL/GenBank/DDBJ whole genome shotgun (WGS) entry which is preliminary data.</text>
</comment>
<gene>
    <name evidence="2" type="ORF">ACFQBQ_16160</name>
</gene>
<dbReference type="InterPro" id="IPR036388">
    <property type="entry name" value="WH-like_DNA-bd_sf"/>
</dbReference>
<organism evidence="2 3">
    <name type="scientific">Granulicella cerasi</name>
    <dbReference type="NCBI Taxonomy" id="741063"/>
    <lineage>
        <taxon>Bacteria</taxon>
        <taxon>Pseudomonadati</taxon>
        <taxon>Acidobacteriota</taxon>
        <taxon>Terriglobia</taxon>
        <taxon>Terriglobales</taxon>
        <taxon>Acidobacteriaceae</taxon>
        <taxon>Granulicella</taxon>
    </lineage>
</organism>
<dbReference type="PANTHER" id="PTHR37936:SF3">
    <property type="entry name" value="TRANSPOSASE INSC FOR INSERTION ELEMENT IS2A-RELATED"/>
    <property type="match status" value="1"/>
</dbReference>
<dbReference type="Gene3D" id="1.10.10.10">
    <property type="entry name" value="Winged helix-like DNA-binding domain superfamily/Winged helix DNA-binding domain"/>
    <property type="match status" value="1"/>
</dbReference>
<keyword evidence="3" id="KW-1185">Reference proteome</keyword>
<dbReference type="InterPro" id="IPR010921">
    <property type="entry name" value="Trp_repressor/repl_initiator"/>
</dbReference>
<dbReference type="NCBIfam" id="NF047595">
    <property type="entry name" value="IS66_ISRel24_TnpA"/>
    <property type="match status" value="1"/>
</dbReference>
<reference evidence="3" key="1">
    <citation type="journal article" date="2019" name="Int. J. Syst. Evol. Microbiol.">
        <title>The Global Catalogue of Microorganisms (GCM) 10K type strain sequencing project: providing services to taxonomists for standard genome sequencing and annotation.</title>
        <authorList>
            <consortium name="The Broad Institute Genomics Platform"/>
            <consortium name="The Broad Institute Genome Sequencing Center for Infectious Disease"/>
            <person name="Wu L."/>
            <person name="Ma J."/>
        </authorList>
    </citation>
    <scope>NUCLEOTIDE SEQUENCE [LARGE SCALE GENOMIC DNA]</scope>
    <source>
        <strain evidence="3">CGMCC 1.16026</strain>
    </source>
</reference>
<evidence type="ECO:0000313" key="2">
    <source>
        <dbReference type="EMBL" id="MFC6647079.1"/>
    </source>
</evidence>
<evidence type="ECO:0000313" key="3">
    <source>
        <dbReference type="Proteomes" id="UP001596391"/>
    </source>
</evidence>
<protein>
    <submittedName>
        <fullName evidence="2">Transposase</fullName>
    </submittedName>
</protein>
<accession>A0ABW1ZDC1</accession>
<sequence length="141" mass="15848">MAGMEMGQFVAVRSPRRRWSVEERRRIVEETLEPGASVARVAQRYGVNANQVFGWRRLYEGGGLQALPQASVKLLPVSIDDVPEAAQAQVSPSASSRGTIHIELPGRAMISVEGAVDAALWDRFDRRRLRISKKTPFEWRF</sequence>
<comment type="similarity">
    <text evidence="1">Belongs to the transposase 8 family.</text>
</comment>
<dbReference type="SUPFAM" id="SSF48295">
    <property type="entry name" value="TrpR-like"/>
    <property type="match status" value="1"/>
</dbReference>
<name>A0ABW1ZDC1_9BACT</name>
<dbReference type="PANTHER" id="PTHR37936">
    <property type="entry name" value="TRANSPOSASE INSC FOR INSERTION ELEMENT IS2A-RELATED"/>
    <property type="match status" value="1"/>
</dbReference>
<dbReference type="RefSeq" id="WP_390235965.1">
    <property type="nucleotide sequence ID" value="NZ_JBHSWI010000001.1"/>
</dbReference>